<name>A0ABU1NKY2_9BURK</name>
<dbReference type="PANTHER" id="PTHR42915:SF1">
    <property type="entry name" value="PEPTIDOGLYCAN BETA-N-ACETYLMURAMIDASE NAMZ"/>
    <property type="match status" value="1"/>
</dbReference>
<dbReference type="Gene3D" id="3.40.50.12170">
    <property type="entry name" value="Uncharacterised protein PF07075, DUF1343"/>
    <property type="match status" value="1"/>
</dbReference>
<protein>
    <submittedName>
        <fullName evidence="5">Uncharacterized protein YbbC (DUF1343 family)/CubicO group peptidase (Beta-lactamase class C family)</fullName>
    </submittedName>
</protein>
<accession>A0ABU1NKY2</accession>
<dbReference type="EMBL" id="JAVDRF010000014">
    <property type="protein sequence ID" value="MDR6539117.1"/>
    <property type="molecule type" value="Genomic_DNA"/>
</dbReference>
<comment type="caution">
    <text evidence="5">The sequence shown here is derived from an EMBL/GenBank/DDBJ whole genome shotgun (WGS) entry which is preliminary data.</text>
</comment>
<feature type="domain" description="Peptidoglycan beta-N-acetylmuramidase NamZ C-terminal" evidence="4">
    <location>
        <begin position="617"/>
        <end position="765"/>
    </location>
</feature>
<proteinExistence type="predicted"/>
<reference evidence="5 6" key="1">
    <citation type="submission" date="2023-07" db="EMBL/GenBank/DDBJ databases">
        <title>Sorghum-associated microbial communities from plants grown in Nebraska, USA.</title>
        <authorList>
            <person name="Schachtman D."/>
        </authorList>
    </citation>
    <scope>NUCLEOTIDE SEQUENCE [LARGE SCALE GENOMIC DNA]</scope>
    <source>
        <strain evidence="5 6">DS1781</strain>
    </source>
</reference>
<dbReference type="InterPro" id="IPR008302">
    <property type="entry name" value="NamZ"/>
</dbReference>
<keyword evidence="1" id="KW-0732">Signal</keyword>
<feature type="domain" description="Beta-lactamase-related" evidence="2">
    <location>
        <begin position="35"/>
        <end position="361"/>
    </location>
</feature>
<dbReference type="InterPro" id="IPR012338">
    <property type="entry name" value="Beta-lactam/transpept-like"/>
</dbReference>
<dbReference type="Gene3D" id="3.40.710.10">
    <property type="entry name" value="DD-peptidase/beta-lactamase superfamily"/>
    <property type="match status" value="1"/>
</dbReference>
<dbReference type="SUPFAM" id="SSF56601">
    <property type="entry name" value="beta-lactamase/transpeptidase-like"/>
    <property type="match status" value="1"/>
</dbReference>
<evidence type="ECO:0000256" key="1">
    <source>
        <dbReference type="SAM" id="SignalP"/>
    </source>
</evidence>
<dbReference type="InterPro" id="IPR048502">
    <property type="entry name" value="NamZ_N"/>
</dbReference>
<gene>
    <name evidence="5" type="ORF">J2739_004913</name>
</gene>
<sequence>MKTAWLRAWSMLGVLLLVPRIALAGDPALQDWTPIDAAVRAQIAADRLPGAVLVFGDAEHVWLRRAWGARAREPQTEAMMVETIFDLASLTKVVATTTAVLQLVEHGQLELDAPAARYWPDFGANGKEAITLRELLSHRSGLRADLDLADDWTGRPQALLRILEEAPVVPPGTGTLYSDINFIVLGELVRRVSGLPLEVYARRHIFEPLGMHDTGFRPSRSTRRRVAPTEMLAGQPLRGTVHDPTARRMGGIAGHAGLFGTAGDLALFAQALLRRRGVLSSASIDAMRLPESVDSADWRGLGWQLQAPLVANRDELAPLGAVGHTGYTGTGLWIDFVQGRFVVLLSNRVHPDGRGDAQPLRRQVLALLASLSPPLDAPARAQPPEPPRVATGIDVLRAEGYASLAGRRIGLITHLAAIDSQGWRTLDRLRWAPGLTLVKVFSPEHGLYGDAEGAIASGTEPFSGLPLVSLYGSTRRPDGAMLQGIDTLVFDTQDAGARFFTYISTMAEAMEAAAEHGVRFVVLDRPNPIRADRVGGPVLDDGRQSFTGPAGLPVQHGMTAGELAQWFRDEIRARRGLDVDLQVVALRGYRRAMWFDQTGLDWVPPSPNLRTPRTAVLYAGVAWVEGANVSVGRGTEHPFEWLGAPWIGALRFADALNAAALPGLRFEPVDFTPAAGPYRGRPCHGVQIRVTDRNLVNPSMLGALLIRTLAQLWPGSFEADRTLALVGSEQTLRELRAGASLADVETHWQPRLDEFRARRERYLMY</sequence>
<dbReference type="Gene3D" id="3.90.1150.140">
    <property type="match status" value="1"/>
</dbReference>
<dbReference type="Pfam" id="PF07075">
    <property type="entry name" value="NamZ_N"/>
    <property type="match status" value="1"/>
</dbReference>
<dbReference type="InterPro" id="IPR001466">
    <property type="entry name" value="Beta-lactam-related"/>
</dbReference>
<evidence type="ECO:0000259" key="3">
    <source>
        <dbReference type="Pfam" id="PF07075"/>
    </source>
</evidence>
<evidence type="ECO:0000259" key="2">
    <source>
        <dbReference type="Pfam" id="PF00144"/>
    </source>
</evidence>
<dbReference type="PANTHER" id="PTHR42915">
    <property type="entry name" value="HYPOTHETICAL 460 KDA PROTEIN IN FEUA-SIGW INTERGENIC REGION [PRECURSOR]"/>
    <property type="match status" value="1"/>
</dbReference>
<dbReference type="Proteomes" id="UP001184230">
    <property type="component" value="Unassembled WGS sequence"/>
</dbReference>
<feature type="domain" description="Peptidoglycan beta-N-acetylmuramidase NamZ N-terminal" evidence="3">
    <location>
        <begin position="409"/>
        <end position="612"/>
    </location>
</feature>
<keyword evidence="6" id="KW-1185">Reference proteome</keyword>
<evidence type="ECO:0000313" key="5">
    <source>
        <dbReference type="EMBL" id="MDR6539117.1"/>
    </source>
</evidence>
<dbReference type="Pfam" id="PF00144">
    <property type="entry name" value="Beta-lactamase"/>
    <property type="match status" value="1"/>
</dbReference>
<evidence type="ECO:0000313" key="6">
    <source>
        <dbReference type="Proteomes" id="UP001184230"/>
    </source>
</evidence>
<feature type="chain" id="PRO_5045881925" evidence="1">
    <location>
        <begin position="25"/>
        <end position="765"/>
    </location>
</feature>
<feature type="signal peptide" evidence="1">
    <location>
        <begin position="1"/>
        <end position="24"/>
    </location>
</feature>
<dbReference type="RefSeq" id="WP_309906566.1">
    <property type="nucleotide sequence ID" value="NZ_JAVDRF010000014.1"/>
</dbReference>
<dbReference type="InterPro" id="IPR048503">
    <property type="entry name" value="NamZ_C"/>
</dbReference>
<organism evidence="5 6">
    <name type="scientific">Variovorax soli</name>
    <dbReference type="NCBI Taxonomy" id="376815"/>
    <lineage>
        <taxon>Bacteria</taxon>
        <taxon>Pseudomonadati</taxon>
        <taxon>Pseudomonadota</taxon>
        <taxon>Betaproteobacteria</taxon>
        <taxon>Burkholderiales</taxon>
        <taxon>Comamonadaceae</taxon>
        <taxon>Variovorax</taxon>
    </lineage>
</organism>
<evidence type="ECO:0000259" key="4">
    <source>
        <dbReference type="Pfam" id="PF20732"/>
    </source>
</evidence>
<dbReference type="Pfam" id="PF20732">
    <property type="entry name" value="NamZ_C"/>
    <property type="match status" value="1"/>
</dbReference>